<gene>
    <name evidence="2" type="ORF">GCM10007853_05000</name>
</gene>
<organism evidence="2 3">
    <name type="scientific">Algimonas ampicilliniresistens</name>
    <dbReference type="NCBI Taxonomy" id="1298735"/>
    <lineage>
        <taxon>Bacteria</taxon>
        <taxon>Pseudomonadati</taxon>
        <taxon>Pseudomonadota</taxon>
        <taxon>Alphaproteobacteria</taxon>
        <taxon>Maricaulales</taxon>
        <taxon>Robiginitomaculaceae</taxon>
        <taxon>Algimonas</taxon>
    </lineage>
</organism>
<evidence type="ECO:0000313" key="2">
    <source>
        <dbReference type="EMBL" id="GLQ22626.1"/>
    </source>
</evidence>
<keyword evidence="1" id="KW-0472">Membrane</keyword>
<comment type="caution">
    <text evidence="2">The sequence shown here is derived from an EMBL/GenBank/DDBJ whole genome shotgun (WGS) entry which is preliminary data.</text>
</comment>
<keyword evidence="3" id="KW-1185">Reference proteome</keyword>
<evidence type="ECO:0000256" key="1">
    <source>
        <dbReference type="SAM" id="Phobius"/>
    </source>
</evidence>
<dbReference type="RefSeq" id="WP_284387148.1">
    <property type="nucleotide sequence ID" value="NZ_BSNK01000001.1"/>
</dbReference>
<evidence type="ECO:0000313" key="3">
    <source>
        <dbReference type="Proteomes" id="UP001161391"/>
    </source>
</evidence>
<feature type="transmembrane region" description="Helical" evidence="1">
    <location>
        <begin position="7"/>
        <end position="27"/>
    </location>
</feature>
<proteinExistence type="predicted"/>
<reference evidence="2" key="1">
    <citation type="journal article" date="2014" name="Int. J. Syst. Evol. Microbiol.">
        <title>Complete genome of a new Firmicutes species belonging to the dominant human colonic microbiota ('Ruminococcus bicirculans') reveals two chromosomes and a selective capacity to utilize plant glucans.</title>
        <authorList>
            <consortium name="NISC Comparative Sequencing Program"/>
            <person name="Wegmann U."/>
            <person name="Louis P."/>
            <person name="Goesmann A."/>
            <person name="Henrissat B."/>
            <person name="Duncan S.H."/>
            <person name="Flint H.J."/>
        </authorList>
    </citation>
    <scope>NUCLEOTIDE SEQUENCE</scope>
    <source>
        <strain evidence="2">NBRC 108219</strain>
    </source>
</reference>
<accession>A0ABQ5V7R9</accession>
<name>A0ABQ5V7R9_9PROT</name>
<reference evidence="2" key="2">
    <citation type="submission" date="2023-01" db="EMBL/GenBank/DDBJ databases">
        <title>Draft genome sequence of Algimonas ampicilliniresistens strain NBRC 108219.</title>
        <authorList>
            <person name="Sun Q."/>
            <person name="Mori K."/>
        </authorList>
    </citation>
    <scope>NUCLEOTIDE SEQUENCE</scope>
    <source>
        <strain evidence="2">NBRC 108219</strain>
    </source>
</reference>
<evidence type="ECO:0008006" key="4">
    <source>
        <dbReference type="Google" id="ProtNLM"/>
    </source>
</evidence>
<feature type="transmembrane region" description="Helical" evidence="1">
    <location>
        <begin position="113"/>
        <end position="131"/>
    </location>
</feature>
<protein>
    <recommendedName>
        <fullName evidence="4">Lipoprotein</fullName>
    </recommendedName>
</protein>
<feature type="transmembrane region" description="Helical" evidence="1">
    <location>
        <begin position="83"/>
        <end position="101"/>
    </location>
</feature>
<sequence>MKKPTIWFWVIAGIFLLWNAFGCYLYVLEVTLTDAQYAEMHGDVMAAARDFYPSWALAAFALAVWGGLLASVLLLLRRRLAATIFFISLIAAIICFIPNFISTPLREAGGATFWVMPLIVVVIGLVEVWFARRESAKGSLR</sequence>
<dbReference type="Proteomes" id="UP001161391">
    <property type="component" value="Unassembled WGS sequence"/>
</dbReference>
<feature type="transmembrane region" description="Helical" evidence="1">
    <location>
        <begin position="55"/>
        <end position="76"/>
    </location>
</feature>
<keyword evidence="1" id="KW-1133">Transmembrane helix</keyword>
<dbReference type="EMBL" id="BSNK01000001">
    <property type="protein sequence ID" value="GLQ22626.1"/>
    <property type="molecule type" value="Genomic_DNA"/>
</dbReference>
<keyword evidence="1" id="KW-0812">Transmembrane</keyword>